<organism evidence="2 3">
    <name type="scientific">Coprinopsis cinerea (strain Okayama-7 / 130 / ATCC MYA-4618 / FGSC 9003)</name>
    <name type="common">Inky cap fungus</name>
    <name type="synonym">Hormographiella aspergillata</name>
    <dbReference type="NCBI Taxonomy" id="240176"/>
    <lineage>
        <taxon>Eukaryota</taxon>
        <taxon>Fungi</taxon>
        <taxon>Dikarya</taxon>
        <taxon>Basidiomycota</taxon>
        <taxon>Agaricomycotina</taxon>
        <taxon>Agaricomycetes</taxon>
        <taxon>Agaricomycetidae</taxon>
        <taxon>Agaricales</taxon>
        <taxon>Agaricineae</taxon>
        <taxon>Psathyrellaceae</taxon>
        <taxon>Coprinopsis</taxon>
    </lineage>
</organism>
<dbReference type="AlphaFoldDB" id="A8N636"/>
<dbReference type="KEGG" id="cci:CC1G_01957"/>
<evidence type="ECO:0000313" key="2">
    <source>
        <dbReference type="EMBL" id="EAU91468.1"/>
    </source>
</evidence>
<keyword evidence="3" id="KW-1185">Reference proteome</keyword>
<feature type="region of interest" description="Disordered" evidence="1">
    <location>
        <begin position="107"/>
        <end position="145"/>
    </location>
</feature>
<feature type="region of interest" description="Disordered" evidence="1">
    <location>
        <begin position="1"/>
        <end position="45"/>
    </location>
</feature>
<evidence type="ECO:0000313" key="3">
    <source>
        <dbReference type="Proteomes" id="UP000001861"/>
    </source>
</evidence>
<name>A8N636_COPC7</name>
<comment type="caution">
    <text evidence="2">The sequence shown here is derived from an EMBL/GenBank/DDBJ whole genome shotgun (WGS) entry which is preliminary data.</text>
</comment>
<protein>
    <submittedName>
        <fullName evidence="2">Uncharacterized protein</fullName>
    </submittedName>
</protein>
<reference evidence="2 3" key="1">
    <citation type="journal article" date="2010" name="Proc. Natl. Acad. Sci. U.S.A.">
        <title>Insights into evolution of multicellular fungi from the assembled chromosomes of the mushroom Coprinopsis cinerea (Coprinus cinereus).</title>
        <authorList>
            <person name="Stajich J.E."/>
            <person name="Wilke S.K."/>
            <person name="Ahren D."/>
            <person name="Au C.H."/>
            <person name="Birren B.W."/>
            <person name="Borodovsky M."/>
            <person name="Burns C."/>
            <person name="Canback B."/>
            <person name="Casselton L.A."/>
            <person name="Cheng C.K."/>
            <person name="Deng J."/>
            <person name="Dietrich F.S."/>
            <person name="Fargo D.C."/>
            <person name="Farman M.L."/>
            <person name="Gathman A.C."/>
            <person name="Goldberg J."/>
            <person name="Guigo R."/>
            <person name="Hoegger P.J."/>
            <person name="Hooker J.B."/>
            <person name="Huggins A."/>
            <person name="James T.Y."/>
            <person name="Kamada T."/>
            <person name="Kilaru S."/>
            <person name="Kodira C."/>
            <person name="Kues U."/>
            <person name="Kupfer D."/>
            <person name="Kwan H.S."/>
            <person name="Lomsadze A."/>
            <person name="Li W."/>
            <person name="Lilly W.W."/>
            <person name="Ma L.J."/>
            <person name="Mackey A.J."/>
            <person name="Manning G."/>
            <person name="Martin F."/>
            <person name="Muraguchi H."/>
            <person name="Natvig D.O."/>
            <person name="Palmerini H."/>
            <person name="Ramesh M.A."/>
            <person name="Rehmeyer C.J."/>
            <person name="Roe B.A."/>
            <person name="Shenoy N."/>
            <person name="Stanke M."/>
            <person name="Ter-Hovhannisyan V."/>
            <person name="Tunlid A."/>
            <person name="Velagapudi R."/>
            <person name="Vision T.J."/>
            <person name="Zeng Q."/>
            <person name="Zolan M.E."/>
            <person name="Pukkila P.J."/>
        </authorList>
    </citation>
    <scope>NUCLEOTIDE SEQUENCE [LARGE SCALE GENOMIC DNA]</scope>
    <source>
        <strain evidence="3">Okayama-7 / 130 / ATCC MYA-4618 / FGSC 9003</strain>
    </source>
</reference>
<gene>
    <name evidence="2" type="ORF">CC1G_01957</name>
</gene>
<accession>A8N636</accession>
<dbReference type="OrthoDB" id="3171382at2759"/>
<dbReference type="eggNOG" id="ENOG502SNWQ">
    <property type="taxonomic scope" value="Eukaryota"/>
</dbReference>
<dbReference type="OMA" id="CRSLCIR"/>
<feature type="compositionally biased region" description="Low complexity" evidence="1">
    <location>
        <begin position="1"/>
        <end position="26"/>
    </location>
</feature>
<evidence type="ECO:0000256" key="1">
    <source>
        <dbReference type="SAM" id="MobiDB-lite"/>
    </source>
</evidence>
<dbReference type="Proteomes" id="UP000001861">
    <property type="component" value="Unassembled WGS sequence"/>
</dbReference>
<dbReference type="VEuPathDB" id="FungiDB:CC1G_01957"/>
<dbReference type="EMBL" id="AACS02000003">
    <property type="protein sequence ID" value="EAU91468.1"/>
    <property type="molecule type" value="Genomic_DNA"/>
</dbReference>
<dbReference type="RefSeq" id="XP_001830321.1">
    <property type="nucleotide sequence ID" value="XM_001830269.2"/>
</dbReference>
<sequence>MSSQSQPQPSSGSKQSESSQQQQQQQRVRKPPFADWPTIKILTPPQGRFSPKVDEWCLTYCTQTVSGRIHGRESNCRSICIRKVFPHEVRNIVSFKRHSNVDAEGKAHYPLPAEGQPVNLPRLLGGKAPEDPDDQPSSSKSSPNTRNWEEGWYLWTSSSRRAALERMQLMSFDLEKQNAYRQQQEQRKEVWQDFQDRLKQGGVDKEELAQRYGGKFSGSIFPPHVSPEDRAKSMLLHIPPEWPSLWERIDKLLAPSRQVLSIFKESLLSGEHKQFALRVWEKARTDEPFVLARRTLTRTYERWKEKDATDEDDSKKGST</sequence>
<dbReference type="InParanoid" id="A8N636"/>
<proteinExistence type="predicted"/>
<dbReference type="GeneID" id="6006760"/>
<dbReference type="STRING" id="240176.A8N636"/>